<accession>A0AAD3Y8R4</accession>
<dbReference type="EMBL" id="BSYO01000039">
    <property type="protein sequence ID" value="GMH31201.1"/>
    <property type="molecule type" value="Genomic_DNA"/>
</dbReference>
<dbReference type="GO" id="GO:0006284">
    <property type="term" value="P:base-excision repair"/>
    <property type="evidence" value="ECO:0007669"/>
    <property type="project" value="InterPro"/>
</dbReference>
<name>A0AAD3Y8R4_NEPGR</name>
<dbReference type="InterPro" id="IPR011257">
    <property type="entry name" value="DNA_glycosylase"/>
</dbReference>
<dbReference type="PANTHER" id="PTHR31116:SF29">
    <property type="entry name" value="DNA GLYCOSYLASE SUPERFAMILY PROTEIN"/>
    <property type="match status" value="1"/>
</dbReference>
<feature type="binding site" evidence="1">
    <location>
        <position position="109"/>
    </location>
    <ligand>
        <name>Zn(2+)</name>
        <dbReference type="ChEBI" id="CHEBI:29105"/>
    </ligand>
</feature>
<evidence type="ECO:0008006" key="4">
    <source>
        <dbReference type="Google" id="ProtNLM"/>
    </source>
</evidence>
<dbReference type="Proteomes" id="UP001279734">
    <property type="component" value="Unassembled WGS sequence"/>
</dbReference>
<comment type="caution">
    <text evidence="2">The sequence shown here is derived from an EMBL/GenBank/DDBJ whole genome shotgun (WGS) entry which is preliminary data.</text>
</comment>
<dbReference type="Pfam" id="PF03352">
    <property type="entry name" value="Adenine_glyco"/>
    <property type="match status" value="1"/>
</dbReference>
<keyword evidence="3" id="KW-1185">Reference proteome</keyword>
<keyword evidence="1" id="KW-0479">Metal-binding</keyword>
<dbReference type="AlphaFoldDB" id="A0AAD3Y8R4"/>
<gene>
    <name evidence="2" type="ORF">Nepgr_033044</name>
</gene>
<sequence>MVANMGEKEIIEIASNKELGLAECRARCIVDNAKAIVKVVKECGSFSSFLWGYFSYKPVINKYRYPRNVPLRSPKAEVISKELVRRGFRLVGPVITQSFIQAAGMTIDHLVDCFRYNECVNLAENPWKHV</sequence>
<reference evidence="2" key="1">
    <citation type="submission" date="2023-05" db="EMBL/GenBank/DDBJ databases">
        <title>Nepenthes gracilis genome sequencing.</title>
        <authorList>
            <person name="Fukushima K."/>
        </authorList>
    </citation>
    <scope>NUCLEOTIDE SEQUENCE</scope>
    <source>
        <strain evidence="2">SING2019-196</strain>
    </source>
</reference>
<evidence type="ECO:0000313" key="3">
    <source>
        <dbReference type="Proteomes" id="UP001279734"/>
    </source>
</evidence>
<feature type="binding site" evidence="1">
    <location>
        <position position="113"/>
    </location>
    <ligand>
        <name>Zn(2+)</name>
        <dbReference type="ChEBI" id="CHEBI:29105"/>
    </ligand>
</feature>
<dbReference type="PANTHER" id="PTHR31116">
    <property type="entry name" value="OS04G0501200 PROTEIN"/>
    <property type="match status" value="1"/>
</dbReference>
<evidence type="ECO:0000256" key="1">
    <source>
        <dbReference type="PIRSR" id="PIRSR605019-1"/>
    </source>
</evidence>
<proteinExistence type="predicted"/>
<dbReference type="GO" id="GO:0046872">
    <property type="term" value="F:metal ion binding"/>
    <property type="evidence" value="ECO:0007669"/>
    <property type="project" value="UniProtKB-KW"/>
</dbReference>
<dbReference type="Gene3D" id="1.10.340.30">
    <property type="entry name" value="Hypothetical protein, domain 2"/>
    <property type="match status" value="1"/>
</dbReference>
<protein>
    <recommendedName>
        <fullName evidence="4">DNA-3-methyladenine glycosylase I</fullName>
    </recommendedName>
</protein>
<evidence type="ECO:0000313" key="2">
    <source>
        <dbReference type="EMBL" id="GMH31201.1"/>
    </source>
</evidence>
<organism evidence="2 3">
    <name type="scientific">Nepenthes gracilis</name>
    <name type="common">Slender pitcher plant</name>
    <dbReference type="NCBI Taxonomy" id="150966"/>
    <lineage>
        <taxon>Eukaryota</taxon>
        <taxon>Viridiplantae</taxon>
        <taxon>Streptophyta</taxon>
        <taxon>Embryophyta</taxon>
        <taxon>Tracheophyta</taxon>
        <taxon>Spermatophyta</taxon>
        <taxon>Magnoliopsida</taxon>
        <taxon>eudicotyledons</taxon>
        <taxon>Gunneridae</taxon>
        <taxon>Pentapetalae</taxon>
        <taxon>Caryophyllales</taxon>
        <taxon>Nepenthaceae</taxon>
        <taxon>Nepenthes</taxon>
    </lineage>
</organism>
<keyword evidence="1" id="KW-0862">Zinc</keyword>
<dbReference type="SUPFAM" id="SSF48150">
    <property type="entry name" value="DNA-glycosylase"/>
    <property type="match status" value="1"/>
</dbReference>
<dbReference type="InterPro" id="IPR005019">
    <property type="entry name" value="Adenine_glyco"/>
</dbReference>
<dbReference type="GO" id="GO:0008725">
    <property type="term" value="F:DNA-3-methyladenine glycosylase activity"/>
    <property type="evidence" value="ECO:0007669"/>
    <property type="project" value="InterPro"/>
</dbReference>